<dbReference type="AlphaFoldDB" id="A0AAD7KMR8"/>
<dbReference type="KEGG" id="qsa:O6P43_032318"/>
<evidence type="ECO:0000313" key="4">
    <source>
        <dbReference type="Proteomes" id="UP001163823"/>
    </source>
</evidence>
<feature type="region of interest" description="Disordered" evidence="1">
    <location>
        <begin position="71"/>
        <end position="142"/>
    </location>
</feature>
<evidence type="ECO:0000313" key="3">
    <source>
        <dbReference type="EMBL" id="KAJ7942680.1"/>
    </source>
</evidence>
<name>A0AAD7KMR8_QUISA</name>
<reference evidence="3" key="1">
    <citation type="journal article" date="2023" name="Science">
        <title>Elucidation of the pathway for biosynthesis of saponin adjuvants from the soapbark tree.</title>
        <authorList>
            <person name="Reed J."/>
            <person name="Orme A."/>
            <person name="El-Demerdash A."/>
            <person name="Owen C."/>
            <person name="Martin L.B.B."/>
            <person name="Misra R.C."/>
            <person name="Kikuchi S."/>
            <person name="Rejzek M."/>
            <person name="Martin A.C."/>
            <person name="Harkess A."/>
            <person name="Leebens-Mack J."/>
            <person name="Louveau T."/>
            <person name="Stephenson M.J."/>
            <person name="Osbourn A."/>
        </authorList>
    </citation>
    <scope>NUCLEOTIDE SEQUENCE</scope>
    <source>
        <strain evidence="3">S10</strain>
    </source>
</reference>
<keyword evidence="2" id="KW-0472">Membrane</keyword>
<dbReference type="PANTHER" id="PTHR34379:SF3">
    <property type="entry name" value="PROTEIN, PUTATIVE-RELATED"/>
    <property type="match status" value="1"/>
</dbReference>
<dbReference type="InterPro" id="IPR040411">
    <property type="entry name" value="At5g23160-like"/>
</dbReference>
<keyword evidence="2 3" id="KW-0812">Transmembrane</keyword>
<comment type="caution">
    <text evidence="3">The sequence shown here is derived from an EMBL/GenBank/DDBJ whole genome shotgun (WGS) entry which is preliminary data.</text>
</comment>
<feature type="compositionally biased region" description="Polar residues" evidence="1">
    <location>
        <begin position="125"/>
        <end position="142"/>
    </location>
</feature>
<organism evidence="3 4">
    <name type="scientific">Quillaja saponaria</name>
    <name type="common">Soap bark tree</name>
    <dbReference type="NCBI Taxonomy" id="32244"/>
    <lineage>
        <taxon>Eukaryota</taxon>
        <taxon>Viridiplantae</taxon>
        <taxon>Streptophyta</taxon>
        <taxon>Embryophyta</taxon>
        <taxon>Tracheophyta</taxon>
        <taxon>Spermatophyta</taxon>
        <taxon>Magnoliopsida</taxon>
        <taxon>eudicotyledons</taxon>
        <taxon>Gunneridae</taxon>
        <taxon>Pentapetalae</taxon>
        <taxon>rosids</taxon>
        <taxon>fabids</taxon>
        <taxon>Fabales</taxon>
        <taxon>Quillajaceae</taxon>
        <taxon>Quillaja</taxon>
    </lineage>
</organism>
<protein>
    <submittedName>
        <fullName evidence="3">Transmembrane protein</fullName>
    </submittedName>
</protein>
<gene>
    <name evidence="3" type="ORF">O6P43_032318</name>
</gene>
<keyword evidence="4" id="KW-1185">Reference proteome</keyword>
<feature type="compositionally biased region" description="Polar residues" evidence="1">
    <location>
        <begin position="159"/>
        <end position="178"/>
    </location>
</feature>
<evidence type="ECO:0000256" key="1">
    <source>
        <dbReference type="SAM" id="MobiDB-lite"/>
    </source>
</evidence>
<dbReference type="EMBL" id="JARAOO010000014">
    <property type="protein sequence ID" value="KAJ7942680.1"/>
    <property type="molecule type" value="Genomic_DNA"/>
</dbReference>
<evidence type="ECO:0000256" key="2">
    <source>
        <dbReference type="SAM" id="Phobius"/>
    </source>
</evidence>
<accession>A0AAD7KMR8</accession>
<dbReference type="PANTHER" id="PTHR34379">
    <property type="entry name" value="OS07G0553800 PROTEIN"/>
    <property type="match status" value="1"/>
</dbReference>
<sequence>MAKTHEKSHQSKPKASLFLCCFGFSRKISRKKSSKTTTETVPSDIPKKMIKRWFSWSRLQIILKNSGTKTVPLDASLSEKPNPKPKIWTSRSKSKSKLHKLPSKHQTPEINPAPPSQTPPAVVTTVPNQSPTKTSYEPEQNRQNITRLTFRRRIDSIRNGFSQPSSPENKNLTSTKAGTTVMTQSVSLPKPKLHRSGNPLSMQSRVTLRKPEADEKAKVIEPLVGMSIIMVTLIIMVLWGRLCAILCTSAWFYFIPRFKNTIKTEHHNPEFDLNSEVYKKKVILRGLLDRNHHTSA</sequence>
<keyword evidence="2" id="KW-1133">Transmembrane helix</keyword>
<dbReference type="Proteomes" id="UP001163823">
    <property type="component" value="Chromosome 14"/>
</dbReference>
<proteinExistence type="predicted"/>
<feature type="transmembrane region" description="Helical" evidence="2">
    <location>
        <begin position="228"/>
        <end position="254"/>
    </location>
</feature>
<feature type="region of interest" description="Disordered" evidence="1">
    <location>
        <begin position="158"/>
        <end position="178"/>
    </location>
</feature>
<feature type="compositionally biased region" description="Basic residues" evidence="1">
    <location>
        <begin position="92"/>
        <end position="103"/>
    </location>
</feature>